<dbReference type="Proteomes" id="UP000199354">
    <property type="component" value="Unassembled WGS sequence"/>
</dbReference>
<organism evidence="2 3">
    <name type="scientific">Flavobacterium caeni</name>
    <dbReference type="NCBI Taxonomy" id="490189"/>
    <lineage>
        <taxon>Bacteria</taxon>
        <taxon>Pseudomonadati</taxon>
        <taxon>Bacteroidota</taxon>
        <taxon>Flavobacteriia</taxon>
        <taxon>Flavobacteriales</taxon>
        <taxon>Flavobacteriaceae</taxon>
        <taxon>Flavobacterium</taxon>
    </lineage>
</organism>
<dbReference type="InterPro" id="IPR029756">
    <property type="entry name" value="MTH1187/YkoF-like"/>
</dbReference>
<dbReference type="STRING" id="490189.SAMN02927903_02281"/>
<dbReference type="Gene3D" id="3.30.70.930">
    <property type="match status" value="1"/>
</dbReference>
<evidence type="ECO:0000313" key="3">
    <source>
        <dbReference type="Proteomes" id="UP000199354"/>
    </source>
</evidence>
<keyword evidence="3" id="KW-1185">Reference proteome</keyword>
<name>A0A1G5IJG2_9FLAO</name>
<protein>
    <submittedName>
        <fullName evidence="2">YKOF-related Family</fullName>
    </submittedName>
</protein>
<sequence>MKVSVDISLYPLDQNYEPPIIAFIEKLKSAPFKVMENPLSTQVYGDYDQVMDFLKQAVKETFLTEEMAVFNMKFIKGDRS</sequence>
<proteinExistence type="predicted"/>
<dbReference type="RefSeq" id="WP_091143736.1">
    <property type="nucleotide sequence ID" value="NZ_FMVF01000010.1"/>
</dbReference>
<dbReference type="OrthoDB" id="164222at2"/>
<dbReference type="SUPFAM" id="SSF89957">
    <property type="entry name" value="MTH1187/YkoF-like"/>
    <property type="match status" value="1"/>
</dbReference>
<dbReference type="EMBL" id="FMVF01000010">
    <property type="protein sequence ID" value="SCY76153.1"/>
    <property type="molecule type" value="Genomic_DNA"/>
</dbReference>
<gene>
    <name evidence="2" type="ORF">SAMN02927903_02281</name>
</gene>
<dbReference type="Pfam" id="PF07615">
    <property type="entry name" value="Ykof"/>
    <property type="match status" value="1"/>
</dbReference>
<evidence type="ECO:0000259" key="1">
    <source>
        <dbReference type="Pfam" id="PF07615"/>
    </source>
</evidence>
<reference evidence="2 3" key="1">
    <citation type="submission" date="2016-10" db="EMBL/GenBank/DDBJ databases">
        <authorList>
            <person name="de Groot N.N."/>
        </authorList>
    </citation>
    <scope>NUCLEOTIDE SEQUENCE [LARGE SCALE GENOMIC DNA]</scope>
    <source>
        <strain evidence="2 3">CGMCC 1.7031</strain>
    </source>
</reference>
<dbReference type="InterPro" id="IPR011522">
    <property type="entry name" value="Thiamin/HMP-bd_put_YkoF"/>
</dbReference>
<feature type="domain" description="Thiamin/hydroxymethyl pyrimidine-binding YkoF putative" evidence="1">
    <location>
        <begin position="4"/>
        <end position="66"/>
    </location>
</feature>
<dbReference type="AlphaFoldDB" id="A0A1G5IJG2"/>
<accession>A0A1G5IJG2</accession>
<evidence type="ECO:0000313" key="2">
    <source>
        <dbReference type="EMBL" id="SCY76153.1"/>
    </source>
</evidence>